<reference evidence="2 3" key="1">
    <citation type="submission" date="2014-04" db="EMBL/GenBank/DDBJ databases">
        <authorList>
            <consortium name="DOE Joint Genome Institute"/>
            <person name="Kuo A."/>
            <person name="Girlanda M."/>
            <person name="Perotto S."/>
            <person name="Kohler A."/>
            <person name="Nagy L.G."/>
            <person name="Floudas D."/>
            <person name="Copeland A."/>
            <person name="Barry K.W."/>
            <person name="Cichocki N."/>
            <person name="Veneault-Fourrey C."/>
            <person name="LaButti K."/>
            <person name="Lindquist E.A."/>
            <person name="Lipzen A."/>
            <person name="Lundell T."/>
            <person name="Morin E."/>
            <person name="Murat C."/>
            <person name="Sun H."/>
            <person name="Tunlid A."/>
            <person name="Henrissat B."/>
            <person name="Grigoriev I.V."/>
            <person name="Hibbett D.S."/>
            <person name="Martin F."/>
            <person name="Nordberg H.P."/>
            <person name="Cantor M.N."/>
            <person name="Hua S.X."/>
        </authorList>
    </citation>
    <scope>NUCLEOTIDE SEQUENCE [LARGE SCALE GENOMIC DNA]</scope>
    <source>
        <strain evidence="2 3">MUT 4182</strain>
    </source>
</reference>
<feature type="compositionally biased region" description="Polar residues" evidence="1">
    <location>
        <begin position="1"/>
        <end position="33"/>
    </location>
</feature>
<reference evidence="3" key="2">
    <citation type="submission" date="2015-01" db="EMBL/GenBank/DDBJ databases">
        <title>Evolutionary Origins and Diversification of the Mycorrhizal Mutualists.</title>
        <authorList>
            <consortium name="DOE Joint Genome Institute"/>
            <consortium name="Mycorrhizal Genomics Consortium"/>
            <person name="Kohler A."/>
            <person name="Kuo A."/>
            <person name="Nagy L.G."/>
            <person name="Floudas D."/>
            <person name="Copeland A."/>
            <person name="Barry K.W."/>
            <person name="Cichocki N."/>
            <person name="Veneault-Fourrey C."/>
            <person name="LaButti K."/>
            <person name="Lindquist E.A."/>
            <person name="Lipzen A."/>
            <person name="Lundell T."/>
            <person name="Morin E."/>
            <person name="Murat C."/>
            <person name="Riley R."/>
            <person name="Ohm R."/>
            <person name="Sun H."/>
            <person name="Tunlid A."/>
            <person name="Henrissat B."/>
            <person name="Grigoriev I.V."/>
            <person name="Hibbett D.S."/>
            <person name="Martin F."/>
        </authorList>
    </citation>
    <scope>NUCLEOTIDE SEQUENCE [LARGE SCALE GENOMIC DNA]</scope>
    <source>
        <strain evidence="3">MUT 4182</strain>
    </source>
</reference>
<accession>A0A0C3QF20</accession>
<proteinExistence type="predicted"/>
<feature type="compositionally biased region" description="Low complexity" evidence="1">
    <location>
        <begin position="151"/>
        <end position="165"/>
    </location>
</feature>
<name>A0A0C3QF20_9AGAM</name>
<protein>
    <submittedName>
        <fullName evidence="2">Uncharacterized protein</fullName>
    </submittedName>
</protein>
<evidence type="ECO:0000313" key="2">
    <source>
        <dbReference type="EMBL" id="KIO24621.1"/>
    </source>
</evidence>
<feature type="region of interest" description="Disordered" evidence="1">
    <location>
        <begin position="141"/>
        <end position="165"/>
    </location>
</feature>
<gene>
    <name evidence="2" type="ORF">M407DRAFT_25961</name>
</gene>
<keyword evidence="3" id="KW-1185">Reference proteome</keyword>
<dbReference type="HOGENOM" id="CLU_1612015_0_0_1"/>
<feature type="region of interest" description="Disordered" evidence="1">
    <location>
        <begin position="1"/>
        <end position="87"/>
    </location>
</feature>
<dbReference type="AlphaFoldDB" id="A0A0C3QF20"/>
<feature type="region of interest" description="Disordered" evidence="1">
    <location>
        <begin position="100"/>
        <end position="126"/>
    </location>
</feature>
<evidence type="ECO:0000256" key="1">
    <source>
        <dbReference type="SAM" id="MobiDB-lite"/>
    </source>
</evidence>
<evidence type="ECO:0000313" key="3">
    <source>
        <dbReference type="Proteomes" id="UP000054248"/>
    </source>
</evidence>
<sequence>MGKNAGHQNKVSTSDTTSPAPSVEAQKSISSFDKQPPSDDIKALTQEKSTGLGVGKNVRSSGGHFNLQHDQLNPSRRTPKIHPIAQRTVPVRVYQTVASKRVYQARKGKERSNGPSRRPTNGARRRVLKIRVKAILPISERERTQGILVASSTSNTTNSNPSAEA</sequence>
<dbReference type="Proteomes" id="UP000054248">
    <property type="component" value="Unassembled WGS sequence"/>
</dbReference>
<organism evidence="2 3">
    <name type="scientific">Tulasnella calospora MUT 4182</name>
    <dbReference type="NCBI Taxonomy" id="1051891"/>
    <lineage>
        <taxon>Eukaryota</taxon>
        <taxon>Fungi</taxon>
        <taxon>Dikarya</taxon>
        <taxon>Basidiomycota</taxon>
        <taxon>Agaricomycotina</taxon>
        <taxon>Agaricomycetes</taxon>
        <taxon>Cantharellales</taxon>
        <taxon>Tulasnellaceae</taxon>
        <taxon>Tulasnella</taxon>
    </lineage>
</organism>
<dbReference type="EMBL" id="KN823057">
    <property type="protein sequence ID" value="KIO24621.1"/>
    <property type="molecule type" value="Genomic_DNA"/>
</dbReference>